<dbReference type="CDD" id="cd03257">
    <property type="entry name" value="ABC_NikE_OppD_transporters"/>
    <property type="match status" value="1"/>
</dbReference>
<keyword evidence="3" id="KW-0547">Nucleotide-binding</keyword>
<keyword evidence="4 6" id="KW-0067">ATP-binding</keyword>
<evidence type="ECO:0000256" key="4">
    <source>
        <dbReference type="ARBA" id="ARBA00022840"/>
    </source>
</evidence>
<dbReference type="InterPro" id="IPR003593">
    <property type="entry name" value="AAA+_ATPase"/>
</dbReference>
<dbReference type="PROSITE" id="PS50893">
    <property type="entry name" value="ABC_TRANSPORTER_2"/>
    <property type="match status" value="1"/>
</dbReference>
<dbReference type="GO" id="GO:0015833">
    <property type="term" value="P:peptide transport"/>
    <property type="evidence" value="ECO:0007669"/>
    <property type="project" value="InterPro"/>
</dbReference>
<dbReference type="OrthoDB" id="18209at2157"/>
<evidence type="ECO:0000313" key="7">
    <source>
        <dbReference type="Proteomes" id="UP000308037"/>
    </source>
</evidence>
<evidence type="ECO:0000313" key="6">
    <source>
        <dbReference type="EMBL" id="TKR24705.1"/>
    </source>
</evidence>
<dbReference type="InterPro" id="IPR003439">
    <property type="entry name" value="ABC_transporter-like_ATP-bd"/>
</dbReference>
<organism evidence="6 7">
    <name type="scientific">Natronomonas salsuginis</name>
    <dbReference type="NCBI Taxonomy" id="2217661"/>
    <lineage>
        <taxon>Archaea</taxon>
        <taxon>Methanobacteriati</taxon>
        <taxon>Methanobacteriota</taxon>
        <taxon>Stenosarchaea group</taxon>
        <taxon>Halobacteria</taxon>
        <taxon>Halobacteriales</taxon>
        <taxon>Natronomonadaceae</taxon>
        <taxon>Natronomonas</taxon>
    </lineage>
</organism>
<dbReference type="NCBIfam" id="TIGR01727">
    <property type="entry name" value="oligo_HPY"/>
    <property type="match status" value="1"/>
</dbReference>
<dbReference type="GO" id="GO:0055085">
    <property type="term" value="P:transmembrane transport"/>
    <property type="evidence" value="ECO:0007669"/>
    <property type="project" value="UniProtKB-ARBA"/>
</dbReference>
<dbReference type="GO" id="GO:0016887">
    <property type="term" value="F:ATP hydrolysis activity"/>
    <property type="evidence" value="ECO:0007669"/>
    <property type="project" value="InterPro"/>
</dbReference>
<name>A0A4U5J8D9_9EURY</name>
<sequence length="434" mass="47847">MTETIGSRTAPADEQTSLVEVRDLKKHFQTSSGPLSRLFDAPDVVRAVDGVNLTIREGETVAVVGESGCGKSTLAKTLLKLHQPTAGSITYRGTDLTDLSQSEMRPFRREMQMIFQDPLGSLNPSKTVGQLVTTPMDVHNIGADSRVRQERARELLERVGLSAEHFDRTPEQLSGGQQQRVGIARALSVEPDFLVADEPTSALDVSVQAKVLKRLDTLTNEHGAAMLFIAHDLSTVRHIADRVAVMYLGRIVECAAVDELFGSPQHPYTKALLSAVPRIDPDDRAERIRLHGQVPSPMNPPAGCRFHTRCQELIPPAEWKGTQVQFRMVFTFRQKVLSDVIDVEAVRTQLKEDTEEIPQNALVDAVVGRLFPGYSADLPSDAHSTLCSAAQYIVDGDIDAAKALVRDEFRTPCERDVPDAESQSGCFVRCHRYD</sequence>
<dbReference type="InterPro" id="IPR050319">
    <property type="entry name" value="ABC_transp_ATP-bind"/>
</dbReference>
<gene>
    <name evidence="6" type="ORF">DM868_13965</name>
</gene>
<evidence type="ECO:0000256" key="1">
    <source>
        <dbReference type="ARBA" id="ARBA00005417"/>
    </source>
</evidence>
<dbReference type="Gene3D" id="3.40.50.300">
    <property type="entry name" value="P-loop containing nucleotide triphosphate hydrolases"/>
    <property type="match status" value="1"/>
</dbReference>
<dbReference type="InterPro" id="IPR027417">
    <property type="entry name" value="P-loop_NTPase"/>
</dbReference>
<dbReference type="Proteomes" id="UP000308037">
    <property type="component" value="Unassembled WGS sequence"/>
</dbReference>
<keyword evidence="7" id="KW-1185">Reference proteome</keyword>
<reference evidence="6 7" key="1">
    <citation type="submission" date="2019-04" db="EMBL/GenBank/DDBJ databases">
        <title>Natronomonas sp. F20-122 a newhaloarchaeon isolated from a saline saltern of Isla Bacuta, Huelva, Spain.</title>
        <authorList>
            <person name="Duran-Viseras A."/>
            <person name="Sanchez-Porro C."/>
            <person name="Ventosa A."/>
        </authorList>
    </citation>
    <scope>NUCLEOTIDE SEQUENCE [LARGE SCALE GENOMIC DNA]</scope>
    <source>
        <strain evidence="6 7">F20-122</strain>
    </source>
</reference>
<evidence type="ECO:0000256" key="2">
    <source>
        <dbReference type="ARBA" id="ARBA00022448"/>
    </source>
</evidence>
<evidence type="ECO:0000256" key="3">
    <source>
        <dbReference type="ARBA" id="ARBA00022741"/>
    </source>
</evidence>
<dbReference type="RefSeq" id="WP_137277450.1">
    <property type="nucleotide sequence ID" value="NZ_QKNX01000007.1"/>
</dbReference>
<dbReference type="PANTHER" id="PTHR43776:SF7">
    <property type="entry name" value="D,D-DIPEPTIDE TRANSPORT ATP-BINDING PROTEIN DDPF-RELATED"/>
    <property type="match status" value="1"/>
</dbReference>
<comment type="caution">
    <text evidence="6">The sequence shown here is derived from an EMBL/GenBank/DDBJ whole genome shotgun (WGS) entry which is preliminary data.</text>
</comment>
<dbReference type="InterPro" id="IPR013563">
    <property type="entry name" value="Oligopep_ABC_C"/>
</dbReference>
<dbReference type="EMBL" id="QKNX01000007">
    <property type="protein sequence ID" value="TKR24705.1"/>
    <property type="molecule type" value="Genomic_DNA"/>
</dbReference>
<dbReference type="SMART" id="SM00382">
    <property type="entry name" value="AAA"/>
    <property type="match status" value="1"/>
</dbReference>
<dbReference type="Pfam" id="PF00005">
    <property type="entry name" value="ABC_tran"/>
    <property type="match status" value="1"/>
</dbReference>
<keyword evidence="2" id="KW-0813">Transport</keyword>
<dbReference type="PANTHER" id="PTHR43776">
    <property type="entry name" value="TRANSPORT ATP-BINDING PROTEIN"/>
    <property type="match status" value="1"/>
</dbReference>
<dbReference type="AlphaFoldDB" id="A0A4U5J8D9"/>
<dbReference type="FunFam" id="3.40.50.300:FF:000016">
    <property type="entry name" value="Oligopeptide ABC transporter ATP-binding component"/>
    <property type="match status" value="1"/>
</dbReference>
<protein>
    <submittedName>
        <fullName evidence="6">ATP-binding cassette domain-containing protein</fullName>
    </submittedName>
</protein>
<comment type="similarity">
    <text evidence="1">Belongs to the ABC transporter superfamily.</text>
</comment>
<dbReference type="Pfam" id="PF08352">
    <property type="entry name" value="oligo_HPY"/>
    <property type="match status" value="1"/>
</dbReference>
<dbReference type="SUPFAM" id="SSF52540">
    <property type="entry name" value="P-loop containing nucleoside triphosphate hydrolases"/>
    <property type="match status" value="1"/>
</dbReference>
<feature type="domain" description="ABC transporter" evidence="5">
    <location>
        <begin position="19"/>
        <end position="273"/>
    </location>
</feature>
<accession>A0A4U5J8D9</accession>
<evidence type="ECO:0000259" key="5">
    <source>
        <dbReference type="PROSITE" id="PS50893"/>
    </source>
</evidence>
<dbReference type="PROSITE" id="PS00211">
    <property type="entry name" value="ABC_TRANSPORTER_1"/>
    <property type="match status" value="1"/>
</dbReference>
<dbReference type="GO" id="GO:0005524">
    <property type="term" value="F:ATP binding"/>
    <property type="evidence" value="ECO:0007669"/>
    <property type="project" value="UniProtKB-KW"/>
</dbReference>
<dbReference type="InterPro" id="IPR017871">
    <property type="entry name" value="ABC_transporter-like_CS"/>
</dbReference>
<proteinExistence type="inferred from homology"/>